<gene>
    <name evidence="1" type="ORF">LOK49_LG07G03230</name>
</gene>
<keyword evidence="2" id="KW-1185">Reference proteome</keyword>
<sequence>MAWHIPYKLKRAWDEWNLRVTVLVSLFFQIVLIFLAPSRKRTGRRIVTLTIWAAYLLADWIAAFAVGLISNGQGNGCDVHPLNEDLAAFWAPFLLLHLGGPDTITAFSLEDNELWIRHLLGLLIQLAAVAYVFLQSIPNKLWIPTVLMIFAGFIKYVERTRALYMACLGNFKASMLPPPDAGPNYAQLMEEYSSNKEAGVPVRIVITKEPEKGSRNTDEEKNLQTEKIEEIDVVKEGYNFFNTFKGLIVDHMFSFHERSVSRKFFFERNPIDAFNVMEVELNFMYDVLFTKSGAVHGKIGYSFRVICSVLIVVSFCLFASFHKHGFHQFDIAVTYTLLVGAVVLDLIAHVKLIFSDWTVVKLNNYIKLKCSKAATKIVYAIRIGLSFDKKWRWSKSVSQRSLINYCLNKRFKWIDTAADHIGLKDFLDEMQYKEYKSVEKDKLREIIFEQLKDKAVQAEDSKIAKEIFSARGNWVLSQHLCPHAEILASVSEDVEYDESLLLWHVATELCYFTGETDPNCDEETKNNREICKILSEYMLYLLVMRPTMMSAVLGIGQIRFQDTCAEAKKFFQKGQSGTSLLKPSRKDVCDALLGVDTVVKPIKVKGDRSKSLLFDACMLAKDLNKLKVKNRSCKKYKLRHRYPRGESYLDLEPVIIELERQRAPVVVISYQALLRALYFYFADRPLKEVPHIEVCVTCMELRILNALEWKMRFLNAICFIDYFYPFFKLGHPQPIQGFTHISFTSLKPSIIAASLILSASLQDFPAQFLQRTKAVLYCHYIDKDALLLCMEAIGIEVLEDVKEMKELIKIEEAIKKEESKKIDRSNKTEKGEEIKNKWKGKENEEPELKKPEAQESRKAASEEDDEISKEEEDEIIVMNFELNWPVAQLEGDLIIPDSEPDPRTTC</sequence>
<reference evidence="1 2" key="1">
    <citation type="journal article" date="2022" name="Plant J.">
        <title>Chromosome-level genome of Camellia lanceoleosa provides a valuable resource for understanding genome evolution and self-incompatibility.</title>
        <authorList>
            <person name="Gong W."/>
            <person name="Xiao S."/>
            <person name="Wang L."/>
            <person name="Liao Z."/>
            <person name="Chang Y."/>
            <person name="Mo W."/>
            <person name="Hu G."/>
            <person name="Li W."/>
            <person name="Zhao G."/>
            <person name="Zhu H."/>
            <person name="Hu X."/>
            <person name="Ji K."/>
            <person name="Xiang X."/>
            <person name="Song Q."/>
            <person name="Yuan D."/>
            <person name="Jin S."/>
            <person name="Zhang L."/>
        </authorList>
    </citation>
    <scope>NUCLEOTIDE SEQUENCE [LARGE SCALE GENOMIC DNA]</scope>
    <source>
        <strain evidence="1">SQ_2022a</strain>
    </source>
</reference>
<evidence type="ECO:0000313" key="1">
    <source>
        <dbReference type="EMBL" id="KAI8009071.1"/>
    </source>
</evidence>
<protein>
    <submittedName>
        <fullName evidence="1">6-phosphofructo-2-kinase/fructose-2, 6-bisphosphatase</fullName>
    </submittedName>
</protein>
<accession>A0ACC0HB09</accession>
<dbReference type="Proteomes" id="UP001060215">
    <property type="component" value="Chromosome 7"/>
</dbReference>
<name>A0ACC0HB09_9ERIC</name>
<evidence type="ECO:0000313" key="2">
    <source>
        <dbReference type="Proteomes" id="UP001060215"/>
    </source>
</evidence>
<dbReference type="EMBL" id="CM045764">
    <property type="protein sequence ID" value="KAI8009071.1"/>
    <property type="molecule type" value="Genomic_DNA"/>
</dbReference>
<comment type="caution">
    <text evidence="1">The sequence shown here is derived from an EMBL/GenBank/DDBJ whole genome shotgun (WGS) entry which is preliminary data.</text>
</comment>
<proteinExistence type="predicted"/>
<organism evidence="1 2">
    <name type="scientific">Camellia lanceoleosa</name>
    <dbReference type="NCBI Taxonomy" id="1840588"/>
    <lineage>
        <taxon>Eukaryota</taxon>
        <taxon>Viridiplantae</taxon>
        <taxon>Streptophyta</taxon>
        <taxon>Embryophyta</taxon>
        <taxon>Tracheophyta</taxon>
        <taxon>Spermatophyta</taxon>
        <taxon>Magnoliopsida</taxon>
        <taxon>eudicotyledons</taxon>
        <taxon>Gunneridae</taxon>
        <taxon>Pentapetalae</taxon>
        <taxon>asterids</taxon>
        <taxon>Ericales</taxon>
        <taxon>Theaceae</taxon>
        <taxon>Camellia</taxon>
    </lineage>
</organism>